<dbReference type="InterPro" id="IPR002048">
    <property type="entry name" value="EF_hand_dom"/>
</dbReference>
<dbReference type="PROSITE" id="PS50222">
    <property type="entry name" value="EF_HAND_2"/>
    <property type="match status" value="1"/>
</dbReference>
<dbReference type="SUPFAM" id="SSF47473">
    <property type="entry name" value="EF-hand"/>
    <property type="match status" value="1"/>
</dbReference>
<dbReference type="InterPro" id="IPR018247">
    <property type="entry name" value="EF_Hand_1_Ca_BS"/>
</dbReference>
<accession>A0ABV5YNW1</accession>
<reference evidence="2 3" key="1">
    <citation type="submission" date="2024-09" db="EMBL/GenBank/DDBJ databases">
        <authorList>
            <person name="Sun Q."/>
            <person name="Mori K."/>
        </authorList>
    </citation>
    <scope>NUCLEOTIDE SEQUENCE [LARGE SCALE GENOMIC DNA]</scope>
    <source>
        <strain evidence="2 3">TBRC 0563</strain>
    </source>
</reference>
<comment type="caution">
    <text evidence="2">The sequence shown here is derived from an EMBL/GenBank/DDBJ whole genome shotgun (WGS) entry which is preliminary data.</text>
</comment>
<keyword evidence="3" id="KW-1185">Reference proteome</keyword>
<dbReference type="EMBL" id="JBHLZP010000307">
    <property type="protein sequence ID" value="MFB9836738.1"/>
    <property type="molecule type" value="Genomic_DNA"/>
</dbReference>
<feature type="domain" description="EF-hand" evidence="1">
    <location>
        <begin position="115"/>
        <end position="150"/>
    </location>
</feature>
<evidence type="ECO:0000313" key="3">
    <source>
        <dbReference type="Proteomes" id="UP001589627"/>
    </source>
</evidence>
<dbReference type="Gene3D" id="1.10.238.10">
    <property type="entry name" value="EF-hand"/>
    <property type="match status" value="1"/>
</dbReference>
<dbReference type="InterPro" id="IPR011992">
    <property type="entry name" value="EF-hand-dom_pair"/>
</dbReference>
<evidence type="ECO:0000259" key="1">
    <source>
        <dbReference type="PROSITE" id="PS50222"/>
    </source>
</evidence>
<protein>
    <submittedName>
        <fullName evidence="2">Calcium-binding protein</fullName>
    </submittedName>
</protein>
<dbReference type="PROSITE" id="PS00018">
    <property type="entry name" value="EF_HAND_1"/>
    <property type="match status" value="1"/>
</dbReference>
<gene>
    <name evidence="2" type="ORF">ACFFNX_31645</name>
</gene>
<organism evidence="2 3">
    <name type="scientific">Actinoallomurus acaciae</name>
    <dbReference type="NCBI Taxonomy" id="502577"/>
    <lineage>
        <taxon>Bacteria</taxon>
        <taxon>Bacillati</taxon>
        <taxon>Actinomycetota</taxon>
        <taxon>Actinomycetes</taxon>
        <taxon>Streptosporangiales</taxon>
        <taxon>Thermomonosporaceae</taxon>
        <taxon>Actinoallomurus</taxon>
    </lineage>
</organism>
<proteinExistence type="predicted"/>
<feature type="non-terminal residue" evidence="2">
    <location>
        <position position="1"/>
    </location>
</feature>
<dbReference type="Proteomes" id="UP001589627">
    <property type="component" value="Unassembled WGS sequence"/>
</dbReference>
<name>A0ABV5YNW1_9ACTN</name>
<sequence length="190" mass="21048">DPFAGLRRGTAKAGALLRLLIPARETAAEAPPSAMRFFAEVLDQTGNGYLDWPDLAAMAREIATRLDLGVRNEDRLFAAFSDWWRELQAALDTDHDGRVSGPEYAATAATMSGPALIRVAEVLFDVTDTDDDQVIDAEEHRRLFRVAFDHDLGEAGAPARLTRAAFVREFLNFMAGRHHSDDYDRLFAQA</sequence>
<evidence type="ECO:0000313" key="2">
    <source>
        <dbReference type="EMBL" id="MFB9836738.1"/>
    </source>
</evidence>